<evidence type="ECO:0000259" key="11">
    <source>
        <dbReference type="Pfam" id="PF02771"/>
    </source>
</evidence>
<dbReference type="PIRSF" id="PIRSF016578">
    <property type="entry name" value="HsaA"/>
    <property type="match status" value="1"/>
</dbReference>
<dbReference type="GO" id="GO:0050660">
    <property type="term" value="F:flavin adenine dinucleotide binding"/>
    <property type="evidence" value="ECO:0007669"/>
    <property type="project" value="InterPro"/>
</dbReference>
<dbReference type="InterPro" id="IPR013786">
    <property type="entry name" value="AcylCoA_DH/ox_N"/>
</dbReference>
<dbReference type="Pfam" id="PF00441">
    <property type="entry name" value="Acyl-CoA_dh_1"/>
    <property type="match status" value="1"/>
</dbReference>
<dbReference type="FunFam" id="2.40.110.10:FF:000001">
    <property type="entry name" value="Acyl-CoA dehydrogenase, mitochondrial"/>
    <property type="match status" value="1"/>
</dbReference>
<protein>
    <submittedName>
        <fullName evidence="12">Acyl-CoA dehydrogenase</fullName>
    </submittedName>
</protein>
<dbReference type="Pfam" id="PF02771">
    <property type="entry name" value="Acyl-CoA_dh_N"/>
    <property type="match status" value="1"/>
</dbReference>
<dbReference type="OrthoDB" id="9769473at2"/>
<dbReference type="Pfam" id="PF02770">
    <property type="entry name" value="Acyl-CoA_dh_M"/>
    <property type="match status" value="1"/>
</dbReference>
<proteinExistence type="inferred from homology"/>
<dbReference type="AlphaFoldDB" id="A0A0J1H0S7"/>
<dbReference type="GO" id="GO:0009083">
    <property type="term" value="P:branched-chain amino acid catabolic process"/>
    <property type="evidence" value="ECO:0007669"/>
    <property type="project" value="UniProtKB-KW"/>
</dbReference>
<dbReference type="InterPro" id="IPR009075">
    <property type="entry name" value="AcylCo_DH/oxidase_C"/>
</dbReference>
<evidence type="ECO:0000313" key="12">
    <source>
        <dbReference type="EMBL" id="KLV05419.1"/>
    </source>
</evidence>
<dbReference type="PATRIC" id="fig|1195763.3.peg.2520"/>
<dbReference type="PANTHER" id="PTHR43831:SF1">
    <property type="entry name" value="ISOBUTYRYL-COA DEHYDROGENASE, MITOCHONDRIAL"/>
    <property type="match status" value="1"/>
</dbReference>
<evidence type="ECO:0000256" key="8">
    <source>
        <dbReference type="RuleBase" id="RU362125"/>
    </source>
</evidence>
<keyword evidence="6 8" id="KW-0274">FAD</keyword>
<comment type="caution">
    <text evidence="12">The sequence shown here is derived from an EMBL/GenBank/DDBJ whole genome shotgun (WGS) entry which is preliminary data.</text>
</comment>
<keyword evidence="13" id="KW-1185">Reference proteome</keyword>
<dbReference type="GO" id="GO:0003995">
    <property type="term" value="F:acyl-CoA dehydrogenase activity"/>
    <property type="evidence" value="ECO:0007669"/>
    <property type="project" value="InterPro"/>
</dbReference>
<dbReference type="InterPro" id="IPR036250">
    <property type="entry name" value="AcylCo_DH-like_C"/>
</dbReference>
<accession>A0A0J1H0S7</accession>
<evidence type="ECO:0000256" key="1">
    <source>
        <dbReference type="ARBA" id="ARBA00001974"/>
    </source>
</evidence>
<dbReference type="FunFam" id="1.20.140.10:FF:000001">
    <property type="entry name" value="Acyl-CoA dehydrogenase"/>
    <property type="match status" value="1"/>
</dbReference>
<feature type="domain" description="Acyl-CoA oxidase/dehydrogenase middle" evidence="10">
    <location>
        <begin position="122"/>
        <end position="215"/>
    </location>
</feature>
<comment type="cofactor">
    <cofactor evidence="1 8">
        <name>FAD</name>
        <dbReference type="ChEBI" id="CHEBI:57692"/>
    </cofactor>
</comment>
<evidence type="ECO:0000256" key="5">
    <source>
        <dbReference type="ARBA" id="ARBA00022630"/>
    </source>
</evidence>
<evidence type="ECO:0000256" key="7">
    <source>
        <dbReference type="ARBA" id="ARBA00023002"/>
    </source>
</evidence>
<reference evidence="12 13" key="1">
    <citation type="submission" date="2015-05" db="EMBL/GenBank/DDBJ databases">
        <title>Photobacterium galathea sp. nov.</title>
        <authorList>
            <person name="Machado H."/>
            <person name="Gram L."/>
        </authorList>
    </citation>
    <scope>NUCLEOTIDE SEQUENCE [LARGE SCALE GENOMIC DNA]</scope>
    <source>
        <strain evidence="12 13">CGMCC 1.12159</strain>
    </source>
</reference>
<evidence type="ECO:0000313" key="13">
    <source>
        <dbReference type="Proteomes" id="UP000036097"/>
    </source>
</evidence>
<dbReference type="InterPro" id="IPR006089">
    <property type="entry name" value="Acyl-CoA_DH_CS"/>
</dbReference>
<dbReference type="EMBL" id="LDOT01000014">
    <property type="protein sequence ID" value="KLV05419.1"/>
    <property type="molecule type" value="Genomic_DNA"/>
</dbReference>
<keyword evidence="4" id="KW-0101">Branched-chain amino acid catabolism</keyword>
<feature type="domain" description="Acyl-CoA dehydrogenase/oxidase N-terminal" evidence="11">
    <location>
        <begin position="6"/>
        <end position="117"/>
    </location>
</feature>
<dbReference type="PROSITE" id="PS00072">
    <property type="entry name" value="ACYL_COA_DH_1"/>
    <property type="match status" value="1"/>
</dbReference>
<evidence type="ECO:0000256" key="2">
    <source>
        <dbReference type="ARBA" id="ARBA00005109"/>
    </source>
</evidence>
<evidence type="ECO:0000256" key="6">
    <source>
        <dbReference type="ARBA" id="ARBA00022827"/>
    </source>
</evidence>
<dbReference type="Gene3D" id="1.10.540.10">
    <property type="entry name" value="Acyl-CoA dehydrogenase/oxidase, N-terminal domain"/>
    <property type="match status" value="1"/>
</dbReference>
<dbReference type="RefSeq" id="WP_047879101.1">
    <property type="nucleotide sequence ID" value="NZ_LDOT01000014.1"/>
</dbReference>
<dbReference type="PANTHER" id="PTHR43831">
    <property type="entry name" value="ISOBUTYRYL-COA DEHYDROGENASE"/>
    <property type="match status" value="1"/>
</dbReference>
<dbReference type="Gene3D" id="2.40.110.10">
    <property type="entry name" value="Butyryl-CoA Dehydrogenase, subunit A, domain 2"/>
    <property type="match status" value="1"/>
</dbReference>
<dbReference type="SUPFAM" id="SSF47203">
    <property type="entry name" value="Acyl-CoA dehydrogenase C-terminal domain-like"/>
    <property type="match status" value="1"/>
</dbReference>
<dbReference type="InterPro" id="IPR006091">
    <property type="entry name" value="Acyl-CoA_Oxase/DH_mid-dom"/>
</dbReference>
<dbReference type="STRING" id="1195763.ABT56_11945"/>
<dbReference type="PROSITE" id="PS00073">
    <property type="entry name" value="ACYL_COA_DH_2"/>
    <property type="match status" value="1"/>
</dbReference>
<dbReference type="SUPFAM" id="SSF56645">
    <property type="entry name" value="Acyl-CoA dehydrogenase NM domain-like"/>
    <property type="match status" value="1"/>
</dbReference>
<gene>
    <name evidence="12" type="ORF">ABT56_11945</name>
</gene>
<evidence type="ECO:0000259" key="10">
    <source>
        <dbReference type="Pfam" id="PF02770"/>
    </source>
</evidence>
<dbReference type="InterPro" id="IPR052547">
    <property type="entry name" value="Mito_Isobutyryl-CoADH"/>
</dbReference>
<evidence type="ECO:0000256" key="4">
    <source>
        <dbReference type="ARBA" id="ARBA00022456"/>
    </source>
</evidence>
<evidence type="ECO:0000259" key="9">
    <source>
        <dbReference type="Pfam" id="PF00441"/>
    </source>
</evidence>
<evidence type="ECO:0000256" key="3">
    <source>
        <dbReference type="ARBA" id="ARBA00009347"/>
    </source>
</evidence>
<comment type="similarity">
    <text evidence="3 8">Belongs to the acyl-CoA dehydrogenase family.</text>
</comment>
<comment type="pathway">
    <text evidence="2">Amino-acid degradation; L-valine degradation.</text>
</comment>
<sequence>MDFELNEQQRAFIDAARQFSDEHLAPQAATWDELQVFPKAVLRKAADMGFMGLYVPEAQGGLGLSRLDSSIIFEQLAMGCTSTTAYMTIHNMVSWMIAQFGTDQVKAEYCAKLVIGEWLGSYCLTEANAGSDAASLLTRADHDGDGYVINGAKAFISGAGETDVLIVMARTHKGGAKGISAFVVPAQAEGISYGRKEPKMGWNSQPTRSISFDQVRVPDHCLLGNEGDGFRFAMQGLDGGRINIAACSLGTAQQALNEARRYVVERHQFGHPLAQFQSVQFKLADMATELVAARQLVRYAAFKLDHEDPEMTAYCAMAKRMATDIGFKVCDQALQLFGGYGYIREYPLERHFRDVRVHQILEGTNEIMRLIIARRVLEDSADLH</sequence>
<dbReference type="InterPro" id="IPR009100">
    <property type="entry name" value="AcylCoA_DH/oxidase_NM_dom_sf"/>
</dbReference>
<dbReference type="Proteomes" id="UP000036097">
    <property type="component" value="Unassembled WGS sequence"/>
</dbReference>
<name>A0A0J1H0S7_9GAMM</name>
<keyword evidence="5 8" id="KW-0285">Flavoprotein</keyword>
<feature type="domain" description="Acyl-CoA dehydrogenase/oxidase C-terminal" evidence="9">
    <location>
        <begin position="227"/>
        <end position="377"/>
    </location>
</feature>
<keyword evidence="7 8" id="KW-0560">Oxidoreductase</keyword>
<dbReference type="Gene3D" id="1.20.140.10">
    <property type="entry name" value="Butyryl-CoA Dehydrogenase, subunit A, domain 3"/>
    <property type="match status" value="1"/>
</dbReference>
<organism evidence="12 13">
    <name type="scientific">Photobacterium aquae</name>
    <dbReference type="NCBI Taxonomy" id="1195763"/>
    <lineage>
        <taxon>Bacteria</taxon>
        <taxon>Pseudomonadati</taxon>
        <taxon>Pseudomonadota</taxon>
        <taxon>Gammaproteobacteria</taxon>
        <taxon>Vibrionales</taxon>
        <taxon>Vibrionaceae</taxon>
        <taxon>Photobacterium</taxon>
    </lineage>
</organism>
<dbReference type="InterPro" id="IPR046373">
    <property type="entry name" value="Acyl-CoA_Oxase/DH_mid-dom_sf"/>
</dbReference>
<dbReference type="InterPro" id="IPR037069">
    <property type="entry name" value="AcylCoA_DH/ox_N_sf"/>
</dbReference>